<evidence type="ECO:0000313" key="1">
    <source>
        <dbReference type="EMBL" id="NEZ55207.1"/>
    </source>
</evidence>
<dbReference type="AlphaFoldDB" id="A0A6M0RG07"/>
<dbReference type="RefSeq" id="WP_163696971.1">
    <property type="nucleotide sequence ID" value="NZ_QXHD01000004.1"/>
</dbReference>
<proteinExistence type="predicted"/>
<reference evidence="1 2" key="1">
    <citation type="journal article" date="2020" name="Microb. Ecol.">
        <title>Ecogenomics of the Marine Benthic Filamentous Cyanobacterium Adonisia.</title>
        <authorList>
            <person name="Walter J.M."/>
            <person name="Coutinho F.H."/>
            <person name="Leomil L."/>
            <person name="Hargreaves P.I."/>
            <person name="Campeao M.E."/>
            <person name="Vieira V.V."/>
            <person name="Silva B.S."/>
            <person name="Fistarol G.O."/>
            <person name="Salomon P.S."/>
            <person name="Sawabe T."/>
            <person name="Mino S."/>
            <person name="Hosokawa M."/>
            <person name="Miyashita H."/>
            <person name="Maruyama F."/>
            <person name="van Verk M.C."/>
            <person name="Dutilh B.E."/>
            <person name="Thompson C.C."/>
            <person name="Thompson F.L."/>
        </authorList>
    </citation>
    <scope>NUCLEOTIDE SEQUENCE [LARGE SCALE GENOMIC DNA]</scope>
    <source>
        <strain evidence="1 2">CCMR0081</strain>
    </source>
</reference>
<protein>
    <recommendedName>
        <fullName evidence="3">Fe2OG dioxygenase domain-containing protein</fullName>
    </recommendedName>
</protein>
<accession>A0A6M0RG07</accession>
<dbReference type="Proteomes" id="UP000481033">
    <property type="component" value="Unassembled WGS sequence"/>
</dbReference>
<dbReference type="EMBL" id="QXHD01000004">
    <property type="protein sequence ID" value="NEZ55207.1"/>
    <property type="molecule type" value="Genomic_DNA"/>
</dbReference>
<organism evidence="1 2">
    <name type="scientific">Adonisia turfae CCMR0081</name>
    <dbReference type="NCBI Taxonomy" id="2292702"/>
    <lineage>
        <taxon>Bacteria</taxon>
        <taxon>Bacillati</taxon>
        <taxon>Cyanobacteriota</taxon>
        <taxon>Adonisia</taxon>
        <taxon>Adonisia turfae</taxon>
    </lineage>
</organism>
<evidence type="ECO:0000313" key="2">
    <source>
        <dbReference type="Proteomes" id="UP000481033"/>
    </source>
</evidence>
<comment type="caution">
    <text evidence="1">The sequence shown here is derived from an EMBL/GenBank/DDBJ whole genome shotgun (WGS) entry which is preliminary data.</text>
</comment>
<evidence type="ECO:0008006" key="3">
    <source>
        <dbReference type="Google" id="ProtNLM"/>
    </source>
</evidence>
<name>A0A6M0RG07_9CYAN</name>
<keyword evidence="2" id="KW-1185">Reference proteome</keyword>
<gene>
    <name evidence="1" type="ORF">DXZ20_05850</name>
</gene>
<sequence>MLKIVSILPPAKQHKLRKHLNKHRSLLELDTSSYGIGRQRYWLEHQPILGSCGRSYQSAVQHTQFWGFCRTIYQRASQVALPDQDPLTPDVGLVAYGGVGIREHRDDPYAACLAVSINLSTVPTQWGYTPNYTGYDKLHQKRATETIHRLPPGSIIVFNSQNPHRVINPDLERWSINLWRIAPSCRTYFQSYLDAYPLAVNNAVSFFPQVGEKSYGQNRAQGCANWGSELGVSRASSRHPQR</sequence>